<dbReference type="PANTHER" id="PTHR35333:SF3">
    <property type="entry name" value="BETA-LACTAMASE-TYPE TRANSPEPTIDASE FOLD CONTAINING PROTEIN"/>
    <property type="match status" value="1"/>
</dbReference>
<protein>
    <recommendedName>
        <fullName evidence="3">beta-lactamase</fullName>
        <ecNumber evidence="3">3.5.2.6</ecNumber>
    </recommendedName>
</protein>
<reference evidence="5 6" key="1">
    <citation type="submission" date="2014-02" db="EMBL/GenBank/DDBJ databases">
        <authorList>
            <person name="Young C.-C."/>
            <person name="Hameed A."/>
            <person name="Huang H.-C."/>
            <person name="Shahina M."/>
        </authorList>
    </citation>
    <scope>NUCLEOTIDE SEQUENCE [LARGE SCALE GENOMIC DNA]</scope>
    <source>
        <strain evidence="5 6">CC-SAMT-1</strain>
    </source>
</reference>
<dbReference type="PANTHER" id="PTHR35333">
    <property type="entry name" value="BETA-LACTAMASE"/>
    <property type="match status" value="1"/>
</dbReference>
<comment type="catalytic activity">
    <reaction evidence="1">
        <text>a beta-lactam + H2O = a substituted beta-amino acid</text>
        <dbReference type="Rhea" id="RHEA:20401"/>
        <dbReference type="ChEBI" id="CHEBI:15377"/>
        <dbReference type="ChEBI" id="CHEBI:35627"/>
        <dbReference type="ChEBI" id="CHEBI:140347"/>
        <dbReference type="EC" id="3.5.2.6"/>
    </reaction>
</comment>
<evidence type="ECO:0000256" key="2">
    <source>
        <dbReference type="ARBA" id="ARBA00009009"/>
    </source>
</evidence>
<dbReference type="OrthoDB" id="5289215at2"/>
<dbReference type="Pfam" id="PF13354">
    <property type="entry name" value="Beta-lactamase2"/>
    <property type="match status" value="1"/>
</dbReference>
<dbReference type="EC" id="3.5.2.6" evidence="3"/>
<evidence type="ECO:0000256" key="3">
    <source>
        <dbReference type="ARBA" id="ARBA00012865"/>
    </source>
</evidence>
<sequence length="416" mass="47056">MKKGIFIVVLFMCFGFTLITSYPIDGYKLTGIKRLAYLERVKSGEVKSKLPVGSLYPMDSIRLNLIDKRGHNLSGVPAVDAQLQKQIDNLFRGLNNNYSITVLDMSKGKPIRYAQHRETAQYQPGSVGKLVVLAAFFTQLKNIYPHDFEKRRDLMKHKVIKAGKWALSDHHTIPVYNMETKKLVKRIVQASDEFTLYEWVDHMVSVSNNGAASVVWREAFLMSVFKDKYPNLTTEEADEYFKNTPKSELSEQAIEMVNAPLRTLGITEDEWRLGKFFTSGAGSFIPGRGGSTGTPLGLIKYVMALEKGELIDKATSLEMKRILYMTDRRIRYAASKELDSAAVYFKSGSLYKCDKEKNPSCGKYQGNVYNYMNSVAIVEQPDGSRYAVCLMSNVLNKNSAYDHLMLATKIDAIMRN</sequence>
<dbReference type="SUPFAM" id="SSF56601">
    <property type="entry name" value="beta-lactamase/transpeptidase-like"/>
    <property type="match status" value="1"/>
</dbReference>
<dbReference type="RefSeq" id="WP_044638022.1">
    <property type="nucleotide sequence ID" value="NZ_CP007202.1"/>
</dbReference>
<dbReference type="GO" id="GO:0008800">
    <property type="term" value="F:beta-lactamase activity"/>
    <property type="evidence" value="ECO:0007669"/>
    <property type="project" value="UniProtKB-EC"/>
</dbReference>
<proteinExistence type="inferred from homology"/>
<dbReference type="AlphaFoldDB" id="A0A0C5W839"/>
<keyword evidence="6" id="KW-1185">Reference proteome</keyword>
<evidence type="ECO:0000256" key="1">
    <source>
        <dbReference type="ARBA" id="ARBA00001526"/>
    </source>
</evidence>
<dbReference type="EMBL" id="CP007202">
    <property type="protein sequence ID" value="AJR03328.1"/>
    <property type="molecule type" value="Genomic_DNA"/>
</dbReference>
<dbReference type="STRING" id="1454006.AW14_06330"/>
<dbReference type="Gene3D" id="3.40.710.10">
    <property type="entry name" value="DD-peptidase/beta-lactamase superfamily"/>
    <property type="match status" value="1"/>
</dbReference>
<organism evidence="5 6">
    <name type="scientific">Siansivirga zeaxanthinifaciens CC-SAMT-1</name>
    <dbReference type="NCBI Taxonomy" id="1454006"/>
    <lineage>
        <taxon>Bacteria</taxon>
        <taxon>Pseudomonadati</taxon>
        <taxon>Bacteroidota</taxon>
        <taxon>Flavobacteriia</taxon>
        <taxon>Flavobacteriales</taxon>
        <taxon>Flavobacteriaceae</taxon>
        <taxon>Siansivirga</taxon>
    </lineage>
</organism>
<dbReference type="GO" id="GO:0046677">
    <property type="term" value="P:response to antibiotic"/>
    <property type="evidence" value="ECO:0007669"/>
    <property type="project" value="InterPro"/>
</dbReference>
<gene>
    <name evidence="5" type="ORF">AW14_06330</name>
</gene>
<dbReference type="InterPro" id="IPR045155">
    <property type="entry name" value="Beta-lactam_cat"/>
</dbReference>
<dbReference type="PATRIC" id="fig|1454006.5.peg.1244"/>
<feature type="domain" description="Beta-lactamase class A catalytic" evidence="4">
    <location>
        <begin position="99"/>
        <end position="391"/>
    </location>
</feature>
<evidence type="ECO:0000313" key="6">
    <source>
        <dbReference type="Proteomes" id="UP000032229"/>
    </source>
</evidence>
<dbReference type="KEGG" id="sze:AW14_06330"/>
<evidence type="ECO:0000259" key="4">
    <source>
        <dbReference type="Pfam" id="PF13354"/>
    </source>
</evidence>
<accession>A0A0C5W839</accession>
<comment type="similarity">
    <text evidence="2">Belongs to the class-A beta-lactamase family.</text>
</comment>
<dbReference type="HOGENOM" id="CLU_637424_0_0_10"/>
<dbReference type="InterPro" id="IPR012338">
    <property type="entry name" value="Beta-lactam/transpept-like"/>
</dbReference>
<evidence type="ECO:0000313" key="5">
    <source>
        <dbReference type="EMBL" id="AJR03328.1"/>
    </source>
</evidence>
<dbReference type="InterPro" id="IPR000871">
    <property type="entry name" value="Beta-lactam_class-A"/>
</dbReference>
<name>A0A0C5W839_9FLAO</name>
<dbReference type="GO" id="GO:0030655">
    <property type="term" value="P:beta-lactam antibiotic catabolic process"/>
    <property type="evidence" value="ECO:0007669"/>
    <property type="project" value="InterPro"/>
</dbReference>
<dbReference type="Proteomes" id="UP000032229">
    <property type="component" value="Chromosome"/>
</dbReference>